<dbReference type="SUPFAM" id="SSF55729">
    <property type="entry name" value="Acyl-CoA N-acyltransferases (Nat)"/>
    <property type="match status" value="1"/>
</dbReference>
<comment type="caution">
    <text evidence="2">The sequence shown here is derived from an EMBL/GenBank/DDBJ whole genome shotgun (WGS) entry which is preliminary data.</text>
</comment>
<dbReference type="Pfam" id="PF13302">
    <property type="entry name" value="Acetyltransf_3"/>
    <property type="match status" value="1"/>
</dbReference>
<evidence type="ECO:0000313" key="3">
    <source>
        <dbReference type="Proteomes" id="UP000559256"/>
    </source>
</evidence>
<dbReference type="Proteomes" id="UP000559256">
    <property type="component" value="Unassembled WGS sequence"/>
</dbReference>
<evidence type="ECO:0000313" key="2">
    <source>
        <dbReference type="EMBL" id="KAF5368979.1"/>
    </source>
</evidence>
<evidence type="ECO:0000259" key="1">
    <source>
        <dbReference type="PROSITE" id="PS51186"/>
    </source>
</evidence>
<dbReference type="InterPro" id="IPR000182">
    <property type="entry name" value="GNAT_dom"/>
</dbReference>
<name>A0A8H5LTQ7_9AGAR</name>
<dbReference type="PANTHER" id="PTHR43328:SF1">
    <property type="entry name" value="N-ACETYLTRANSFERASE DOMAIN-CONTAINING PROTEIN"/>
    <property type="match status" value="1"/>
</dbReference>
<protein>
    <recommendedName>
        <fullName evidence="1">N-acetyltransferase domain-containing protein</fullName>
    </recommendedName>
</protein>
<dbReference type="OrthoDB" id="630895at2759"/>
<dbReference type="Gene3D" id="3.40.630.30">
    <property type="match status" value="1"/>
</dbReference>
<sequence length="201" mass="22716">MSDTTGIDVLSDAAPFPPSPIIALKNVVVRPYQSEDLETMCHHANNKKIAQYMMNTFPSPYTLEAGRYWLGMKLEEQTNPSKKPKDFVIAVDEGNTCIGGIGLKPGSDVQERYMEVGYWISEEFWGRGITTEVLKAFLSFVWREYPNVERLGGTVYSGNEASVRVLKKAGFVHEGTMRKHVWKNGEFKDLLVFGLLREECV</sequence>
<gene>
    <name evidence="2" type="ORF">D9758_003029</name>
</gene>
<dbReference type="InterPro" id="IPR016181">
    <property type="entry name" value="Acyl_CoA_acyltransferase"/>
</dbReference>
<accession>A0A8H5LTQ7</accession>
<organism evidence="2 3">
    <name type="scientific">Tetrapyrgos nigripes</name>
    <dbReference type="NCBI Taxonomy" id="182062"/>
    <lineage>
        <taxon>Eukaryota</taxon>
        <taxon>Fungi</taxon>
        <taxon>Dikarya</taxon>
        <taxon>Basidiomycota</taxon>
        <taxon>Agaricomycotina</taxon>
        <taxon>Agaricomycetes</taxon>
        <taxon>Agaricomycetidae</taxon>
        <taxon>Agaricales</taxon>
        <taxon>Marasmiineae</taxon>
        <taxon>Marasmiaceae</taxon>
        <taxon>Tetrapyrgos</taxon>
    </lineage>
</organism>
<dbReference type="PROSITE" id="PS51186">
    <property type="entry name" value="GNAT"/>
    <property type="match status" value="1"/>
</dbReference>
<dbReference type="EMBL" id="JAACJM010000014">
    <property type="protein sequence ID" value="KAF5368979.1"/>
    <property type="molecule type" value="Genomic_DNA"/>
</dbReference>
<keyword evidence="3" id="KW-1185">Reference proteome</keyword>
<feature type="domain" description="N-acetyltransferase" evidence="1">
    <location>
        <begin position="47"/>
        <end position="198"/>
    </location>
</feature>
<proteinExistence type="predicted"/>
<dbReference type="PANTHER" id="PTHR43328">
    <property type="entry name" value="ACETYLTRANSFERASE-RELATED"/>
    <property type="match status" value="1"/>
</dbReference>
<reference evidence="2 3" key="1">
    <citation type="journal article" date="2020" name="ISME J.">
        <title>Uncovering the hidden diversity of litter-decomposition mechanisms in mushroom-forming fungi.</title>
        <authorList>
            <person name="Floudas D."/>
            <person name="Bentzer J."/>
            <person name="Ahren D."/>
            <person name="Johansson T."/>
            <person name="Persson P."/>
            <person name="Tunlid A."/>
        </authorList>
    </citation>
    <scope>NUCLEOTIDE SEQUENCE [LARGE SCALE GENOMIC DNA]</scope>
    <source>
        <strain evidence="2 3">CBS 291.85</strain>
    </source>
</reference>
<dbReference type="AlphaFoldDB" id="A0A8H5LTQ7"/>
<dbReference type="GO" id="GO:0016747">
    <property type="term" value="F:acyltransferase activity, transferring groups other than amino-acyl groups"/>
    <property type="evidence" value="ECO:0007669"/>
    <property type="project" value="InterPro"/>
</dbReference>